<dbReference type="RefSeq" id="WP_266261275.1">
    <property type="nucleotide sequence ID" value="NZ_JAMXWF010000045.1"/>
</dbReference>
<comment type="caution">
    <text evidence="2">The sequence shown here is derived from an EMBL/GenBank/DDBJ whole genome shotgun (WGS) entry which is preliminary data.</text>
</comment>
<keyword evidence="3" id="KW-1185">Reference proteome</keyword>
<dbReference type="EMBL" id="JAPKHW010000045">
    <property type="protein sequence ID" value="MCX4150771.1"/>
    <property type="molecule type" value="Genomic_DNA"/>
</dbReference>
<evidence type="ECO:0000313" key="1">
    <source>
        <dbReference type="EMBL" id="MCX4150771.1"/>
    </source>
</evidence>
<protein>
    <submittedName>
        <fullName evidence="2">Uncharacterized protein</fullName>
    </submittedName>
</protein>
<proteinExistence type="predicted"/>
<gene>
    <name evidence="2" type="ORF">NIE36_36260</name>
    <name evidence="1" type="ORF">OSB80_36345</name>
</gene>
<organism evidence="2 4">
    <name type="scientific">Paraburkholderia madseniana</name>
    <dbReference type="NCBI Taxonomy" id="2599607"/>
    <lineage>
        <taxon>Bacteria</taxon>
        <taxon>Pseudomonadati</taxon>
        <taxon>Pseudomonadota</taxon>
        <taxon>Betaproteobacteria</taxon>
        <taxon>Burkholderiales</taxon>
        <taxon>Burkholderiaceae</taxon>
        <taxon>Paraburkholderia</taxon>
    </lineage>
</organism>
<evidence type="ECO:0000313" key="3">
    <source>
        <dbReference type="Proteomes" id="UP001209412"/>
    </source>
</evidence>
<dbReference type="Proteomes" id="UP001242288">
    <property type="component" value="Unassembled WGS sequence"/>
</dbReference>
<dbReference type="EMBL" id="JAMXWF010000045">
    <property type="protein sequence ID" value="MDQ6412586.1"/>
    <property type="molecule type" value="Genomic_DNA"/>
</dbReference>
<sequence>MKFQKHTNVMCVDNALRLQFVVRSSWRIRGYSPYWVARWPDCFAIDFLVYARIERSTPELLDFHIFPRGSLAAGEYTVIYRNGLSKFEDLRRPDLKSLVEFSDVVPLQASDYAPPAGVP</sequence>
<reference evidence="2" key="1">
    <citation type="submission" date="2022-06" db="EMBL/GenBank/DDBJ databases">
        <title>PHB producers.</title>
        <authorList>
            <person name="Besaury L."/>
        </authorList>
    </citation>
    <scope>NUCLEOTIDE SEQUENCE</scope>
    <source>
        <strain evidence="2 3">SEWS6</strain>
    </source>
</reference>
<dbReference type="Proteomes" id="UP001209412">
    <property type="component" value="Unassembled WGS sequence"/>
</dbReference>
<name>A0AAP5BKM9_9BURK</name>
<dbReference type="AlphaFoldDB" id="A0AAP5BKM9"/>
<evidence type="ECO:0000313" key="2">
    <source>
        <dbReference type="EMBL" id="MDQ6412586.1"/>
    </source>
</evidence>
<accession>A0AAP5BKM9</accession>
<evidence type="ECO:0000313" key="4">
    <source>
        <dbReference type="Proteomes" id="UP001242288"/>
    </source>
</evidence>